<evidence type="ECO:0000313" key="2">
    <source>
        <dbReference type="Proteomes" id="UP000663864"/>
    </source>
</evidence>
<protein>
    <submittedName>
        <fullName evidence="1">Uncharacterized protein</fullName>
    </submittedName>
</protein>
<accession>A0A814Y0S3</accession>
<dbReference type="Proteomes" id="UP000663864">
    <property type="component" value="Unassembled WGS sequence"/>
</dbReference>
<proteinExistence type="predicted"/>
<sequence length="145" mass="16266">MFHHVRESIVSGCSSTVHTDEHDVYLCRGKYDHDHESNLDLIRTTCLPQTMKERVLNELTTIGIIYEEEMAKPPLSAAGVVTFPTKSRNLIRTICLPQTMKKCVLNELTTIGIIYEEEMAKSALSAAGVVTFPTKSRNQTFGKVH</sequence>
<dbReference type="AlphaFoldDB" id="A0A814Y0S3"/>
<name>A0A814Y0S3_9BILA</name>
<comment type="caution">
    <text evidence="1">The sequence shown here is derived from an EMBL/GenBank/DDBJ whole genome shotgun (WGS) entry which is preliminary data.</text>
</comment>
<evidence type="ECO:0000313" key="1">
    <source>
        <dbReference type="EMBL" id="CAF1222813.1"/>
    </source>
</evidence>
<reference evidence="1" key="1">
    <citation type="submission" date="2021-02" db="EMBL/GenBank/DDBJ databases">
        <authorList>
            <person name="Nowell W R."/>
        </authorList>
    </citation>
    <scope>NUCLEOTIDE SEQUENCE</scope>
</reference>
<organism evidence="1 2">
    <name type="scientific">Rotaria sordida</name>
    <dbReference type="NCBI Taxonomy" id="392033"/>
    <lineage>
        <taxon>Eukaryota</taxon>
        <taxon>Metazoa</taxon>
        <taxon>Spiralia</taxon>
        <taxon>Gnathifera</taxon>
        <taxon>Rotifera</taxon>
        <taxon>Eurotatoria</taxon>
        <taxon>Bdelloidea</taxon>
        <taxon>Philodinida</taxon>
        <taxon>Philodinidae</taxon>
        <taxon>Rotaria</taxon>
    </lineage>
</organism>
<gene>
    <name evidence="1" type="ORF">ZHD862_LOCUS23956</name>
</gene>
<dbReference type="EMBL" id="CAJNOT010001593">
    <property type="protein sequence ID" value="CAF1222813.1"/>
    <property type="molecule type" value="Genomic_DNA"/>
</dbReference>